<evidence type="ECO:0000313" key="22">
    <source>
        <dbReference type="Proteomes" id="UP001161247"/>
    </source>
</evidence>
<evidence type="ECO:0000256" key="5">
    <source>
        <dbReference type="ARBA" id="ARBA00022692"/>
    </source>
</evidence>
<evidence type="ECO:0000256" key="13">
    <source>
        <dbReference type="ARBA" id="ARBA00023180"/>
    </source>
</evidence>
<dbReference type="EMBL" id="OX459122">
    <property type="protein sequence ID" value="CAI9107939.1"/>
    <property type="molecule type" value="Genomic_DNA"/>
</dbReference>
<feature type="binding site" evidence="16">
    <location>
        <position position="348"/>
    </location>
    <ligand>
        <name>ATP</name>
        <dbReference type="ChEBI" id="CHEBI:30616"/>
    </ligand>
</feature>
<dbReference type="PANTHER" id="PTHR47989:SF62">
    <property type="entry name" value="OS05G0423500 PROTEIN"/>
    <property type="match status" value="1"/>
</dbReference>
<evidence type="ECO:0000256" key="11">
    <source>
        <dbReference type="ARBA" id="ARBA00023136"/>
    </source>
</evidence>
<evidence type="ECO:0000256" key="9">
    <source>
        <dbReference type="ARBA" id="ARBA00022840"/>
    </source>
</evidence>
<evidence type="ECO:0000256" key="4">
    <source>
        <dbReference type="ARBA" id="ARBA00022679"/>
    </source>
</evidence>
<feature type="transmembrane region" description="Helical" evidence="18">
    <location>
        <begin position="242"/>
        <end position="268"/>
    </location>
</feature>
<keyword evidence="11 18" id="KW-0472">Membrane</keyword>
<evidence type="ECO:0000256" key="17">
    <source>
        <dbReference type="SAM" id="MobiDB-lite"/>
    </source>
</evidence>
<dbReference type="GO" id="GO:0016020">
    <property type="term" value="C:membrane"/>
    <property type="evidence" value="ECO:0007669"/>
    <property type="project" value="UniProtKB-SubCell"/>
</dbReference>
<name>A0AAV1DJA2_OLDCO</name>
<evidence type="ECO:0000256" key="12">
    <source>
        <dbReference type="ARBA" id="ARBA00023170"/>
    </source>
</evidence>
<dbReference type="FunFam" id="3.30.200.20:FF:000390">
    <property type="entry name" value="probable LRR receptor-like serine/threonine-protein kinase RKF3"/>
    <property type="match status" value="1"/>
</dbReference>
<dbReference type="GO" id="GO:0004674">
    <property type="term" value="F:protein serine/threonine kinase activity"/>
    <property type="evidence" value="ECO:0007669"/>
    <property type="project" value="UniProtKB-KW"/>
</dbReference>
<dbReference type="PANTHER" id="PTHR47989">
    <property type="entry name" value="OS01G0750732 PROTEIN"/>
    <property type="match status" value="1"/>
</dbReference>
<dbReference type="PROSITE" id="PS00107">
    <property type="entry name" value="PROTEIN_KINASE_ATP"/>
    <property type="match status" value="1"/>
</dbReference>
<evidence type="ECO:0000256" key="10">
    <source>
        <dbReference type="ARBA" id="ARBA00022989"/>
    </source>
</evidence>
<evidence type="ECO:0000259" key="20">
    <source>
        <dbReference type="PROSITE" id="PS50011"/>
    </source>
</evidence>
<protein>
    <recommendedName>
        <fullName evidence="2">non-specific serine/threonine protein kinase</fullName>
        <ecNumber evidence="2">2.7.11.1</ecNumber>
    </recommendedName>
</protein>
<dbReference type="InterPro" id="IPR000719">
    <property type="entry name" value="Prot_kinase_dom"/>
</dbReference>
<comment type="subcellular location">
    <subcellularLocation>
        <location evidence="1">Membrane</location>
        <topology evidence="1">Single-pass type I membrane protein</topology>
    </subcellularLocation>
</comment>
<dbReference type="EC" id="2.7.11.1" evidence="2"/>
<dbReference type="Proteomes" id="UP001161247">
    <property type="component" value="Chromosome 5"/>
</dbReference>
<keyword evidence="3" id="KW-0723">Serine/threonine-protein kinase</keyword>
<organism evidence="21 22">
    <name type="scientific">Oldenlandia corymbosa var. corymbosa</name>
    <dbReference type="NCBI Taxonomy" id="529605"/>
    <lineage>
        <taxon>Eukaryota</taxon>
        <taxon>Viridiplantae</taxon>
        <taxon>Streptophyta</taxon>
        <taxon>Embryophyta</taxon>
        <taxon>Tracheophyta</taxon>
        <taxon>Spermatophyta</taxon>
        <taxon>Magnoliopsida</taxon>
        <taxon>eudicotyledons</taxon>
        <taxon>Gunneridae</taxon>
        <taxon>Pentapetalae</taxon>
        <taxon>asterids</taxon>
        <taxon>lamiids</taxon>
        <taxon>Gentianales</taxon>
        <taxon>Rubiaceae</taxon>
        <taxon>Rubioideae</taxon>
        <taxon>Spermacoceae</taxon>
        <taxon>Hedyotis-Oldenlandia complex</taxon>
        <taxon>Oldenlandia</taxon>
    </lineage>
</organism>
<dbReference type="Pfam" id="PF07714">
    <property type="entry name" value="PK_Tyr_Ser-Thr"/>
    <property type="match status" value="1"/>
</dbReference>
<evidence type="ECO:0000256" key="1">
    <source>
        <dbReference type="ARBA" id="ARBA00004479"/>
    </source>
</evidence>
<evidence type="ECO:0000256" key="6">
    <source>
        <dbReference type="ARBA" id="ARBA00022729"/>
    </source>
</evidence>
<evidence type="ECO:0000256" key="19">
    <source>
        <dbReference type="SAM" id="SignalP"/>
    </source>
</evidence>
<feature type="region of interest" description="Disordered" evidence="17">
    <location>
        <begin position="647"/>
        <end position="667"/>
    </location>
</feature>
<keyword evidence="6 19" id="KW-0732">Signal</keyword>
<keyword evidence="22" id="KW-1185">Reference proteome</keyword>
<dbReference type="Pfam" id="PF19160">
    <property type="entry name" value="SPARK"/>
    <property type="match status" value="1"/>
</dbReference>
<evidence type="ECO:0000256" key="15">
    <source>
        <dbReference type="ARBA" id="ARBA00048679"/>
    </source>
</evidence>
<evidence type="ECO:0000313" key="21">
    <source>
        <dbReference type="EMBL" id="CAI9107939.1"/>
    </source>
</evidence>
<keyword evidence="4" id="KW-0808">Transferase</keyword>
<dbReference type="PROSITE" id="PS00108">
    <property type="entry name" value="PROTEIN_KINASE_ST"/>
    <property type="match status" value="1"/>
</dbReference>
<dbReference type="InterPro" id="IPR001245">
    <property type="entry name" value="Ser-Thr/Tyr_kinase_cat_dom"/>
</dbReference>
<evidence type="ECO:0000256" key="18">
    <source>
        <dbReference type="SAM" id="Phobius"/>
    </source>
</evidence>
<evidence type="ECO:0000256" key="16">
    <source>
        <dbReference type="PROSITE-ProRule" id="PRU10141"/>
    </source>
</evidence>
<keyword evidence="8" id="KW-0418">Kinase</keyword>
<evidence type="ECO:0000256" key="7">
    <source>
        <dbReference type="ARBA" id="ARBA00022741"/>
    </source>
</evidence>
<dbReference type="InterPro" id="IPR008271">
    <property type="entry name" value="Ser/Thr_kinase_AS"/>
</dbReference>
<keyword evidence="13" id="KW-0325">Glycoprotein</keyword>
<feature type="domain" description="Protein kinase" evidence="20">
    <location>
        <begin position="320"/>
        <end position="599"/>
    </location>
</feature>
<accession>A0AAV1DJA2</accession>
<keyword evidence="5 18" id="KW-0812">Transmembrane</keyword>
<feature type="signal peptide" evidence="19">
    <location>
        <begin position="1"/>
        <end position="22"/>
    </location>
</feature>
<dbReference type="SUPFAM" id="SSF56112">
    <property type="entry name" value="Protein kinase-like (PK-like)"/>
    <property type="match status" value="1"/>
</dbReference>
<dbReference type="InterPro" id="IPR017441">
    <property type="entry name" value="Protein_kinase_ATP_BS"/>
</dbReference>
<sequence length="667" mass="73111">MKPTILFIGLIVLLTQLSSISGGGIAGRLNSNPSRVLLQSSGNVSSPCPLDFDVLRRLVTGSKPPNLDTTTQCQYIRQGLRLVLSDYLKRTNLFLPPIDSAESCWRSYESLVDEFIPNFDIRRSCGFQTGWISQGCGNITTRSEFESTVSQSALNDVVANCNQSLQNGSPCAACTTSLSTLISSYLSNGSRSAGNLTDCADYGSIYAAAFANHLGPTDQGTLKCLFSLDFTNSGSKKNRNKIIIISVVVTVSVILVALLLIFSWVWFYHRRKEDTLLKKWKLSRVNSTSLGQSSGLDSISGSTNLVRFTLEEIRSVTQNFSRENIIGRGGYGNVYKGQLPDGSEVALKRFKNCSAAGDTVFTHEVEVIASVRHVNLVTLRGYCVATTPFEGHQRIIVCDLIKNGSLHDHLFGMFDRKLSWPIRQKIALGTARGLAYLHHGVQPGIIHRDIKASNILLDENFEPKVADFGLAKFTPEGLSHMTTRVAGTMGYVAPEYALYGQLTERSDVYSFGVVMLELLSGKKAIMAMNDDGNQQPLVVAEWAWSLVRNGRALDVIEEGMPELGPPEIMEKYVLIAVLCSHPQLYARPTMDQIVKMLEVDQGMMIPVPAIPDRPIPITAKLDDIQKSASSSGSGHLSSASGYQAYTLRKEFSDHHTPKEGEGEASYN</sequence>
<evidence type="ECO:0000256" key="14">
    <source>
        <dbReference type="ARBA" id="ARBA00047899"/>
    </source>
</evidence>
<comment type="catalytic activity">
    <reaction evidence="15">
        <text>L-seryl-[protein] + ATP = O-phospho-L-seryl-[protein] + ADP + H(+)</text>
        <dbReference type="Rhea" id="RHEA:17989"/>
        <dbReference type="Rhea" id="RHEA-COMP:9863"/>
        <dbReference type="Rhea" id="RHEA-COMP:11604"/>
        <dbReference type="ChEBI" id="CHEBI:15378"/>
        <dbReference type="ChEBI" id="CHEBI:29999"/>
        <dbReference type="ChEBI" id="CHEBI:30616"/>
        <dbReference type="ChEBI" id="CHEBI:83421"/>
        <dbReference type="ChEBI" id="CHEBI:456216"/>
        <dbReference type="EC" id="2.7.11.1"/>
    </reaction>
</comment>
<dbReference type="CDD" id="cd14066">
    <property type="entry name" value="STKc_IRAK"/>
    <property type="match status" value="1"/>
</dbReference>
<evidence type="ECO:0000256" key="8">
    <source>
        <dbReference type="ARBA" id="ARBA00022777"/>
    </source>
</evidence>
<feature type="compositionally biased region" description="Basic and acidic residues" evidence="17">
    <location>
        <begin position="647"/>
        <end position="661"/>
    </location>
</feature>
<keyword evidence="12" id="KW-0675">Receptor</keyword>
<feature type="chain" id="PRO_5044021514" description="non-specific serine/threonine protein kinase" evidence="19">
    <location>
        <begin position="23"/>
        <end position="667"/>
    </location>
</feature>
<keyword evidence="7 16" id="KW-0547">Nucleotide-binding</keyword>
<dbReference type="AlphaFoldDB" id="A0AAV1DJA2"/>
<dbReference type="PROSITE" id="PS50011">
    <property type="entry name" value="PROTEIN_KINASE_DOM"/>
    <property type="match status" value="1"/>
</dbReference>
<dbReference type="SMART" id="SM00220">
    <property type="entry name" value="S_TKc"/>
    <property type="match status" value="1"/>
</dbReference>
<gene>
    <name evidence="21" type="ORF">OLC1_LOCUS16127</name>
</gene>
<dbReference type="Gene3D" id="1.10.510.10">
    <property type="entry name" value="Transferase(Phosphotransferase) domain 1"/>
    <property type="match status" value="1"/>
</dbReference>
<dbReference type="InterPro" id="IPR043891">
    <property type="entry name" value="SPARK"/>
</dbReference>
<dbReference type="InterPro" id="IPR011009">
    <property type="entry name" value="Kinase-like_dom_sf"/>
</dbReference>
<dbReference type="Gene3D" id="3.30.200.20">
    <property type="entry name" value="Phosphorylase Kinase, domain 1"/>
    <property type="match status" value="1"/>
</dbReference>
<dbReference type="GO" id="GO:0005524">
    <property type="term" value="F:ATP binding"/>
    <property type="evidence" value="ECO:0007669"/>
    <property type="project" value="UniProtKB-UniRule"/>
</dbReference>
<keyword evidence="10 18" id="KW-1133">Transmembrane helix</keyword>
<dbReference type="FunFam" id="1.10.510.10:FF:000287">
    <property type="entry name" value="probable LRR receptor-like serine/threonine-protein kinase RKF3"/>
    <property type="match status" value="1"/>
</dbReference>
<comment type="catalytic activity">
    <reaction evidence="14">
        <text>L-threonyl-[protein] + ATP = O-phospho-L-threonyl-[protein] + ADP + H(+)</text>
        <dbReference type="Rhea" id="RHEA:46608"/>
        <dbReference type="Rhea" id="RHEA-COMP:11060"/>
        <dbReference type="Rhea" id="RHEA-COMP:11605"/>
        <dbReference type="ChEBI" id="CHEBI:15378"/>
        <dbReference type="ChEBI" id="CHEBI:30013"/>
        <dbReference type="ChEBI" id="CHEBI:30616"/>
        <dbReference type="ChEBI" id="CHEBI:61977"/>
        <dbReference type="ChEBI" id="CHEBI:456216"/>
        <dbReference type="EC" id="2.7.11.1"/>
    </reaction>
</comment>
<evidence type="ECO:0000256" key="3">
    <source>
        <dbReference type="ARBA" id="ARBA00022527"/>
    </source>
</evidence>
<reference evidence="21" key="1">
    <citation type="submission" date="2023-03" db="EMBL/GenBank/DDBJ databases">
        <authorList>
            <person name="Julca I."/>
        </authorList>
    </citation>
    <scope>NUCLEOTIDE SEQUENCE</scope>
</reference>
<proteinExistence type="predicted"/>
<keyword evidence="9 16" id="KW-0067">ATP-binding</keyword>
<evidence type="ECO:0000256" key="2">
    <source>
        <dbReference type="ARBA" id="ARBA00012513"/>
    </source>
</evidence>